<dbReference type="SUPFAM" id="SSF47090">
    <property type="entry name" value="PGBD-like"/>
    <property type="match status" value="2"/>
</dbReference>
<sequence>MVMNWCGKAGLVALVFLGGMARAEDRALVIGNENYADAADITAADAALDAASTLERQGFRVISGEDLAADDARRLLSEQLAALRPEDRLVILLSGHFARSAGQSWFIGTDASQPDLASVDATGLNLATLMEIAATARGGAVLLLGTETRRLPLGPGLQAGLGRLQVPQGVTVISGDALAVATFATRQLPLKGKSLSAMLEEAPDLTAEGFLSPLVPFRPAGGVTPAPQPQPPVSGEDALWRATEAIGTVAAYESYLARYPQGRYAREARAEIAAIRPDPAQVAQQAEEALQLTRDQRRAIQRGLAMLGHDPRGVDGVFGPGSRGAITAWQTRNDLPATGFLNRDQLTRLSAQVDRRAAELEAEAEARRAEQERADRIYWDQTGAAGDEPGLRAYVKRYPDGLYADVANARLAVFDEAAREASAEQDRAAWIKARESNTLIAYRDYLRAFPRGAFAPEAQKRVDALTGQAQQDDAARKQAEAAEAALNLSGLARSLIEQRLDGLGFNPGPADGTFDAETRRAIRRFQAARNLPETGYMNQQTMVGLLAGGLLNLGD</sequence>
<dbReference type="RefSeq" id="WP_174539800.1">
    <property type="nucleotide sequence ID" value="NZ_WHUT02000006.1"/>
</dbReference>
<dbReference type="InterPro" id="IPR002477">
    <property type="entry name" value="Peptidoglycan-bd-like"/>
</dbReference>
<reference evidence="4" key="1">
    <citation type="submission" date="2020-05" db="EMBL/GenBank/DDBJ databases">
        <title>Fertoebacter nigrum gen. nov., sp. nov., a new member of the family Rhodobacteraceae.</title>
        <authorList>
            <person name="Szuroczki S."/>
            <person name="Abbaszade G."/>
            <person name="Buni D."/>
            <person name="Schumann P."/>
            <person name="Toth E."/>
        </authorList>
    </citation>
    <scope>NUCLEOTIDE SEQUENCE</scope>
    <source>
        <strain evidence="4">RG-N-1a</strain>
    </source>
</reference>
<dbReference type="InterPro" id="IPR036365">
    <property type="entry name" value="PGBD-like_sf"/>
</dbReference>
<dbReference type="SUPFAM" id="SSF52129">
    <property type="entry name" value="Caspase-like"/>
    <property type="match status" value="1"/>
</dbReference>
<dbReference type="Pfam" id="PF00656">
    <property type="entry name" value="Peptidase_C14"/>
    <property type="match status" value="1"/>
</dbReference>
<dbReference type="Pfam" id="PF01471">
    <property type="entry name" value="PG_binding_1"/>
    <property type="match status" value="2"/>
</dbReference>
<evidence type="ECO:0000259" key="3">
    <source>
        <dbReference type="Pfam" id="PF01471"/>
    </source>
</evidence>
<evidence type="ECO:0000313" key="5">
    <source>
        <dbReference type="Proteomes" id="UP000484076"/>
    </source>
</evidence>
<dbReference type="EMBL" id="WHUT02000006">
    <property type="protein sequence ID" value="NUB44949.1"/>
    <property type="molecule type" value="Genomic_DNA"/>
</dbReference>
<organism evidence="4 5">
    <name type="scientific">Fertoeibacter niger</name>
    <dbReference type="NCBI Taxonomy" id="2656921"/>
    <lineage>
        <taxon>Bacteria</taxon>
        <taxon>Pseudomonadati</taxon>
        <taxon>Pseudomonadota</taxon>
        <taxon>Alphaproteobacteria</taxon>
        <taxon>Rhodobacterales</taxon>
        <taxon>Paracoccaceae</taxon>
        <taxon>Fertoeibacter</taxon>
    </lineage>
</organism>
<feature type="domain" description="Peptidoglycan binding-like" evidence="3">
    <location>
        <begin position="492"/>
        <end position="542"/>
    </location>
</feature>
<dbReference type="InterPro" id="IPR029030">
    <property type="entry name" value="Caspase-like_dom_sf"/>
</dbReference>
<comment type="caution">
    <text evidence="4">The sequence shown here is derived from an EMBL/GenBank/DDBJ whole genome shotgun (WGS) entry which is preliminary data.</text>
</comment>
<dbReference type="Gene3D" id="3.40.50.1460">
    <property type="match status" value="1"/>
</dbReference>
<keyword evidence="5" id="KW-1185">Reference proteome</keyword>
<gene>
    <name evidence="4" type="ORF">GEU84_011175</name>
</gene>
<evidence type="ECO:0000256" key="1">
    <source>
        <dbReference type="SAM" id="Coils"/>
    </source>
</evidence>
<feature type="domain" description="Peptidoglycan binding-like" evidence="3">
    <location>
        <begin position="294"/>
        <end position="349"/>
    </location>
</feature>
<name>A0A8X8GV78_9RHOB</name>
<dbReference type="InterPro" id="IPR036366">
    <property type="entry name" value="PGBDSf"/>
</dbReference>
<protein>
    <submittedName>
        <fullName evidence="4">Peptidoglycan-binding protein</fullName>
    </submittedName>
</protein>
<dbReference type="GO" id="GO:0006508">
    <property type="term" value="P:proteolysis"/>
    <property type="evidence" value="ECO:0007669"/>
    <property type="project" value="InterPro"/>
</dbReference>
<proteinExistence type="predicted"/>
<feature type="coiled-coil region" evidence="1">
    <location>
        <begin position="343"/>
        <end position="377"/>
    </location>
</feature>
<dbReference type="GO" id="GO:0004197">
    <property type="term" value="F:cysteine-type endopeptidase activity"/>
    <property type="evidence" value="ECO:0007669"/>
    <property type="project" value="InterPro"/>
</dbReference>
<evidence type="ECO:0000313" key="4">
    <source>
        <dbReference type="EMBL" id="NUB44949.1"/>
    </source>
</evidence>
<keyword evidence="1" id="KW-0175">Coiled coil</keyword>
<dbReference type="InterPro" id="IPR011600">
    <property type="entry name" value="Pept_C14_caspase"/>
</dbReference>
<dbReference type="Proteomes" id="UP000484076">
    <property type="component" value="Unassembled WGS sequence"/>
</dbReference>
<accession>A0A8X8GV78</accession>
<feature type="domain" description="Peptidase C14 caspase" evidence="2">
    <location>
        <begin position="26"/>
        <end position="102"/>
    </location>
</feature>
<dbReference type="AlphaFoldDB" id="A0A8X8GV78"/>
<dbReference type="Gene3D" id="1.10.101.10">
    <property type="entry name" value="PGBD-like superfamily/PGBD"/>
    <property type="match status" value="2"/>
</dbReference>
<evidence type="ECO:0000259" key="2">
    <source>
        <dbReference type="Pfam" id="PF00656"/>
    </source>
</evidence>